<dbReference type="PANTHER" id="PTHR34131:SF3">
    <property type="entry name" value="(RAP ANNOTATION RELEASE2) GALACTOSE-BINDING LIKE DOMAIN CONTAINING PROTEIN"/>
    <property type="match status" value="1"/>
</dbReference>
<reference evidence="1" key="1">
    <citation type="submission" date="2021-01" db="EMBL/GenBank/DDBJ databases">
        <authorList>
            <person name="Corre E."/>
            <person name="Pelletier E."/>
            <person name="Niang G."/>
            <person name="Scheremetjew M."/>
            <person name="Finn R."/>
            <person name="Kale V."/>
            <person name="Holt S."/>
            <person name="Cochrane G."/>
            <person name="Meng A."/>
            <person name="Brown T."/>
            <person name="Cohen L."/>
        </authorList>
    </citation>
    <scope>NUCLEOTIDE SEQUENCE</scope>
    <source>
        <strain evidence="1">GSO104</strain>
    </source>
</reference>
<sequence>MATHSMVCPSHQFTSKFMTLISSLFLISTICTYNGCDALALKNKGSYARLIAAKTSTRQIKSPSIAGGRNAKSLDEYMQLPASQYACVPMPLNSSLDRIRGTTDQFRLCVPPMQLKSPGVPGVEVRPVVMARVTVEPDQVVIFSDSCILKGSKIIEDIGINDFFDFTINIYLTWKNEMGDRLITARAEIDVDLDPPGPFALVPKNIIEAVGNRALSIALDALLKDFMWNLGLDFDRWAADENYRKEREEMGKELGAELSSVEDLNESLLRYLIKR</sequence>
<evidence type="ECO:0000313" key="1">
    <source>
        <dbReference type="EMBL" id="CAE4654385.1"/>
    </source>
</evidence>
<gene>
    <name evidence="1" type="ORF">DBRI00130_LOCUS38793</name>
</gene>
<dbReference type="AlphaFoldDB" id="A0A6S8U011"/>
<accession>A0A6S8U011</accession>
<dbReference type="Pfam" id="PF09366">
    <property type="entry name" value="DUF1997"/>
    <property type="match status" value="1"/>
</dbReference>
<protein>
    <submittedName>
        <fullName evidence="1">Uncharacterized protein</fullName>
    </submittedName>
</protein>
<name>A0A6S8U011_9STRA</name>
<dbReference type="PANTHER" id="PTHR34131">
    <property type="entry name" value="(RAP ANNOTATION RELEASE2) GALACTOSE-BINDING LIKE DOMAIN CONTAINING PROTEIN"/>
    <property type="match status" value="1"/>
</dbReference>
<proteinExistence type="predicted"/>
<dbReference type="InterPro" id="IPR018971">
    <property type="entry name" value="DUF1997"/>
</dbReference>
<dbReference type="EMBL" id="HBNS01053114">
    <property type="protein sequence ID" value="CAE4654385.1"/>
    <property type="molecule type" value="Transcribed_RNA"/>
</dbReference>
<organism evidence="1">
    <name type="scientific">Ditylum brightwellii</name>
    <dbReference type="NCBI Taxonomy" id="49249"/>
    <lineage>
        <taxon>Eukaryota</taxon>
        <taxon>Sar</taxon>
        <taxon>Stramenopiles</taxon>
        <taxon>Ochrophyta</taxon>
        <taxon>Bacillariophyta</taxon>
        <taxon>Mediophyceae</taxon>
        <taxon>Lithodesmiophycidae</taxon>
        <taxon>Lithodesmiales</taxon>
        <taxon>Lithodesmiaceae</taxon>
        <taxon>Ditylum</taxon>
    </lineage>
</organism>